<organism evidence="2 3">
    <name type="scientific">Phanerochaete sordida</name>
    <dbReference type="NCBI Taxonomy" id="48140"/>
    <lineage>
        <taxon>Eukaryota</taxon>
        <taxon>Fungi</taxon>
        <taxon>Dikarya</taxon>
        <taxon>Basidiomycota</taxon>
        <taxon>Agaricomycotina</taxon>
        <taxon>Agaricomycetes</taxon>
        <taxon>Polyporales</taxon>
        <taxon>Phanerochaetaceae</taxon>
        <taxon>Phanerochaete</taxon>
    </lineage>
</organism>
<accession>A0A9P3GJQ2</accession>
<dbReference type="EMBL" id="BPQB01000068">
    <property type="protein sequence ID" value="GJE97158.1"/>
    <property type="molecule type" value="Genomic_DNA"/>
</dbReference>
<protein>
    <submittedName>
        <fullName evidence="2">Uncharacterized protein</fullName>
    </submittedName>
</protein>
<reference evidence="2 3" key="1">
    <citation type="submission" date="2021-08" db="EMBL/GenBank/DDBJ databases">
        <title>Draft Genome Sequence of Phanerochaete sordida strain YK-624.</title>
        <authorList>
            <person name="Mori T."/>
            <person name="Dohra H."/>
            <person name="Suzuki T."/>
            <person name="Kawagishi H."/>
            <person name="Hirai H."/>
        </authorList>
    </citation>
    <scope>NUCLEOTIDE SEQUENCE [LARGE SCALE GENOMIC DNA]</scope>
    <source>
        <strain evidence="2 3">YK-624</strain>
    </source>
</reference>
<dbReference type="Proteomes" id="UP000703269">
    <property type="component" value="Unassembled WGS sequence"/>
</dbReference>
<sequence length="154" mass="17613">MDHLRSVRRPHPVAGRREKHHGPRKSQSSLCRELMVCLLSGHSHNEPRLYEPSLFCLRCMRSGEILAFDSRQAMYRSLAAQIGSEARTLTVMIKGEPLVPRPRLDSWAGLETTYGSACTYDRPWVVETEPKPRLPGRRARTTLAPWRIKSSDLH</sequence>
<comment type="caution">
    <text evidence="2">The sequence shown here is derived from an EMBL/GenBank/DDBJ whole genome shotgun (WGS) entry which is preliminary data.</text>
</comment>
<name>A0A9P3GJQ2_9APHY</name>
<evidence type="ECO:0000313" key="3">
    <source>
        <dbReference type="Proteomes" id="UP000703269"/>
    </source>
</evidence>
<gene>
    <name evidence="2" type="ORF">PsYK624_133710</name>
</gene>
<evidence type="ECO:0000313" key="2">
    <source>
        <dbReference type="EMBL" id="GJE97158.1"/>
    </source>
</evidence>
<proteinExistence type="predicted"/>
<dbReference type="AlphaFoldDB" id="A0A9P3GJQ2"/>
<feature type="compositionally biased region" description="Basic residues" evidence="1">
    <location>
        <begin position="1"/>
        <end position="11"/>
    </location>
</feature>
<feature type="region of interest" description="Disordered" evidence="1">
    <location>
        <begin position="1"/>
        <end position="27"/>
    </location>
</feature>
<evidence type="ECO:0000256" key="1">
    <source>
        <dbReference type="SAM" id="MobiDB-lite"/>
    </source>
</evidence>
<keyword evidence="3" id="KW-1185">Reference proteome</keyword>